<comment type="subcellular location">
    <subcellularLocation>
        <location evidence="8">Cell inner membrane</location>
        <topology evidence="8">Multi-pass membrane protein</topology>
    </subcellularLocation>
    <subcellularLocation>
        <location evidence="1">Cell membrane</location>
        <topology evidence="1">Multi-pass membrane protein</topology>
    </subcellularLocation>
</comment>
<evidence type="ECO:0000259" key="9">
    <source>
        <dbReference type="PROSITE" id="PS50850"/>
    </source>
</evidence>
<feature type="transmembrane region" description="Helical" evidence="8">
    <location>
        <begin position="179"/>
        <end position="206"/>
    </location>
</feature>
<evidence type="ECO:0000313" key="10">
    <source>
        <dbReference type="EMBL" id="GLT20037.1"/>
    </source>
</evidence>
<dbReference type="NCBIfam" id="NF008654">
    <property type="entry name" value="PRK11652.1"/>
    <property type="match status" value="1"/>
</dbReference>
<sequence>MANEFLTSPSTLQAVMACYLIPYGLSQFVYGPLSDRLGRKPIIIIGLCIYILGSLIALFADSFELFLTGSFIQGLGIGSGGAMCRTLSRDVFSGTDLHRVNSLISMCIIFSPLLAPVLGGYLTESFGWRSSYWFLSLFSIVVLVAILTRFDETLPPSKRRNEAVLHSYRYVLSNRKFQGYLLCLVATFSGVAIFEAAAGVLLGGVLKLSATYVSMLFVIPIPGYLIGAAISGVIASKKNEKSALQIGLIAIVVGSLIILVPGILGLTDTLTLVGGATIYFLGSGILFPAATTGALSPFPYHAGTGGALLGGIQNLGAGLATLFASLIPSPNQMPLGALMLLMSILAIFGLLRGRSKHNPSSESPLTA</sequence>
<feature type="transmembrane region" description="Helical" evidence="8">
    <location>
        <begin position="246"/>
        <end position="266"/>
    </location>
</feature>
<evidence type="ECO:0000256" key="1">
    <source>
        <dbReference type="ARBA" id="ARBA00004651"/>
    </source>
</evidence>
<dbReference type="PROSITE" id="PS50850">
    <property type="entry name" value="MFS"/>
    <property type="match status" value="1"/>
</dbReference>
<keyword evidence="7 8" id="KW-0472">Membrane</keyword>
<comment type="caution">
    <text evidence="10">The sequence shown here is derived from an EMBL/GenBank/DDBJ whole genome shotgun (WGS) entry which is preliminary data.</text>
</comment>
<feature type="transmembrane region" description="Helical" evidence="8">
    <location>
        <begin position="12"/>
        <end position="30"/>
    </location>
</feature>
<dbReference type="Proteomes" id="UP001157138">
    <property type="component" value="Unassembled WGS sequence"/>
</dbReference>
<feature type="transmembrane region" description="Helical" evidence="8">
    <location>
        <begin position="307"/>
        <end position="327"/>
    </location>
</feature>
<feature type="transmembrane region" description="Helical" evidence="8">
    <location>
        <begin position="131"/>
        <end position="150"/>
    </location>
</feature>
<dbReference type="Pfam" id="PF07690">
    <property type="entry name" value="MFS_1"/>
    <property type="match status" value="1"/>
</dbReference>
<evidence type="ECO:0000256" key="3">
    <source>
        <dbReference type="ARBA" id="ARBA00022448"/>
    </source>
</evidence>
<dbReference type="SUPFAM" id="SSF103473">
    <property type="entry name" value="MFS general substrate transporter"/>
    <property type="match status" value="1"/>
</dbReference>
<evidence type="ECO:0000256" key="8">
    <source>
        <dbReference type="RuleBase" id="RU365088"/>
    </source>
</evidence>
<keyword evidence="3 8" id="KW-0813">Transport</keyword>
<evidence type="ECO:0000256" key="4">
    <source>
        <dbReference type="ARBA" id="ARBA00022475"/>
    </source>
</evidence>
<feature type="transmembrane region" description="Helical" evidence="8">
    <location>
        <begin position="66"/>
        <end position="88"/>
    </location>
</feature>
<evidence type="ECO:0000256" key="5">
    <source>
        <dbReference type="ARBA" id="ARBA00022692"/>
    </source>
</evidence>
<keyword evidence="5 8" id="KW-0812">Transmembrane</keyword>
<evidence type="ECO:0000256" key="2">
    <source>
        <dbReference type="ARBA" id="ARBA00006236"/>
    </source>
</evidence>
<feature type="transmembrane region" description="Helical" evidence="8">
    <location>
        <begin position="100"/>
        <end position="119"/>
    </location>
</feature>
<feature type="transmembrane region" description="Helical" evidence="8">
    <location>
        <begin position="42"/>
        <end position="60"/>
    </location>
</feature>
<dbReference type="InterPro" id="IPR020846">
    <property type="entry name" value="MFS_dom"/>
</dbReference>
<keyword evidence="4" id="KW-1003">Cell membrane</keyword>
<feature type="transmembrane region" description="Helical" evidence="8">
    <location>
        <begin position="272"/>
        <end position="295"/>
    </location>
</feature>
<dbReference type="PANTHER" id="PTHR42718:SF9">
    <property type="entry name" value="MAJOR FACILITATOR SUPERFAMILY MULTIDRUG TRANSPORTER MFSC"/>
    <property type="match status" value="1"/>
</dbReference>
<keyword evidence="6 8" id="KW-1133">Transmembrane helix</keyword>
<dbReference type="PANTHER" id="PTHR42718">
    <property type="entry name" value="MAJOR FACILITATOR SUPERFAMILY MULTIDRUG TRANSPORTER MFSC"/>
    <property type="match status" value="1"/>
</dbReference>
<reference evidence="11" key="1">
    <citation type="journal article" date="2019" name="Int. J. Syst. Evol. Microbiol.">
        <title>The Global Catalogue of Microorganisms (GCM) 10K type strain sequencing project: providing services to taxonomists for standard genome sequencing and annotation.</title>
        <authorList>
            <consortium name="The Broad Institute Genomics Platform"/>
            <consortium name="The Broad Institute Genome Sequencing Center for Infectious Disease"/>
            <person name="Wu L."/>
            <person name="Ma J."/>
        </authorList>
    </citation>
    <scope>NUCLEOTIDE SEQUENCE [LARGE SCALE GENOMIC DNA]</scope>
    <source>
        <strain evidence="11">NBRC 108723</strain>
    </source>
</reference>
<feature type="domain" description="Major facilitator superfamily (MFS) profile" evidence="9">
    <location>
        <begin position="1"/>
        <end position="361"/>
    </location>
</feature>
<keyword evidence="11" id="KW-1185">Reference proteome</keyword>
<dbReference type="Gene3D" id="1.20.1720.10">
    <property type="entry name" value="Multidrug resistance protein D"/>
    <property type="match status" value="1"/>
</dbReference>
<feature type="transmembrane region" description="Helical" evidence="8">
    <location>
        <begin position="212"/>
        <end position="234"/>
    </location>
</feature>
<accession>A0ABQ6F5Q6</accession>
<feature type="transmembrane region" description="Helical" evidence="8">
    <location>
        <begin position="333"/>
        <end position="351"/>
    </location>
</feature>
<comment type="caution">
    <text evidence="8">Lacks conserved residue(s) required for the propagation of feature annotation.</text>
</comment>
<evidence type="ECO:0000256" key="7">
    <source>
        <dbReference type="ARBA" id="ARBA00023136"/>
    </source>
</evidence>
<dbReference type="NCBIfam" id="TIGR00710">
    <property type="entry name" value="efflux_Bcr_CflA"/>
    <property type="match status" value="1"/>
</dbReference>
<name>A0ABQ6F5Q6_9VIBR</name>
<comment type="similarity">
    <text evidence="2 8">Belongs to the major facilitator superfamily. Bcr/CmlA family.</text>
</comment>
<dbReference type="InterPro" id="IPR011701">
    <property type="entry name" value="MFS"/>
</dbReference>
<dbReference type="EMBL" id="BSPW01000091">
    <property type="protein sequence ID" value="GLT20037.1"/>
    <property type="molecule type" value="Genomic_DNA"/>
</dbReference>
<organism evidence="10 11">
    <name type="scientific">Vibrio zhanjiangensis</name>
    <dbReference type="NCBI Taxonomy" id="1046128"/>
    <lineage>
        <taxon>Bacteria</taxon>
        <taxon>Pseudomonadati</taxon>
        <taxon>Pseudomonadota</taxon>
        <taxon>Gammaproteobacteria</taxon>
        <taxon>Vibrionales</taxon>
        <taxon>Vibrionaceae</taxon>
        <taxon>Vibrio</taxon>
    </lineage>
</organism>
<dbReference type="InterPro" id="IPR036259">
    <property type="entry name" value="MFS_trans_sf"/>
</dbReference>
<protein>
    <recommendedName>
        <fullName evidence="8">Bcr/CflA family efflux transporter</fullName>
    </recommendedName>
</protein>
<evidence type="ECO:0000313" key="11">
    <source>
        <dbReference type="Proteomes" id="UP001157138"/>
    </source>
</evidence>
<evidence type="ECO:0000256" key="6">
    <source>
        <dbReference type="ARBA" id="ARBA00022989"/>
    </source>
</evidence>
<dbReference type="CDD" id="cd17320">
    <property type="entry name" value="MFS_MdfA_MDR_like"/>
    <property type="match status" value="1"/>
</dbReference>
<dbReference type="InterPro" id="IPR004812">
    <property type="entry name" value="Efflux_drug-R_Bcr/CmlA"/>
</dbReference>
<keyword evidence="8" id="KW-0997">Cell inner membrane</keyword>
<proteinExistence type="inferred from homology"/>
<gene>
    <name evidence="10" type="primary">emrD</name>
    <name evidence="10" type="ORF">GCM10007938_38200</name>
</gene>